<dbReference type="OrthoDB" id="270970at2759"/>
<dbReference type="PROSITE" id="PS50004">
    <property type="entry name" value="C2"/>
    <property type="match status" value="1"/>
</dbReference>
<dbReference type="SUPFAM" id="SSF49562">
    <property type="entry name" value="C2 domain (Calcium/lipid-binding domain, CaLB)"/>
    <property type="match status" value="1"/>
</dbReference>
<dbReference type="EMBL" id="KB007960">
    <property type="protein sequence ID" value="ELR18122.1"/>
    <property type="molecule type" value="Genomic_DNA"/>
</dbReference>
<dbReference type="AlphaFoldDB" id="L8GYW6"/>
<organism evidence="3 4">
    <name type="scientific">Acanthamoeba castellanii (strain ATCC 30010 / Neff)</name>
    <dbReference type="NCBI Taxonomy" id="1257118"/>
    <lineage>
        <taxon>Eukaryota</taxon>
        <taxon>Amoebozoa</taxon>
        <taxon>Discosea</taxon>
        <taxon>Longamoebia</taxon>
        <taxon>Centramoebida</taxon>
        <taxon>Acanthamoebidae</taxon>
        <taxon>Acanthamoeba</taxon>
    </lineage>
</organism>
<dbReference type="InterPro" id="IPR000008">
    <property type="entry name" value="C2_dom"/>
</dbReference>
<keyword evidence="4" id="KW-1185">Reference proteome</keyword>
<dbReference type="GeneID" id="14918913"/>
<dbReference type="Gene3D" id="2.60.40.150">
    <property type="entry name" value="C2 domain"/>
    <property type="match status" value="1"/>
</dbReference>
<dbReference type="SMART" id="SM00239">
    <property type="entry name" value="C2"/>
    <property type="match status" value="1"/>
</dbReference>
<dbReference type="KEGG" id="acan:ACA1_368230"/>
<feature type="region of interest" description="Disordered" evidence="1">
    <location>
        <begin position="281"/>
        <end position="321"/>
    </location>
</feature>
<feature type="compositionally biased region" description="Low complexity" evidence="1">
    <location>
        <begin position="292"/>
        <end position="321"/>
    </location>
</feature>
<gene>
    <name evidence="3" type="ORF">ACA1_368230</name>
</gene>
<dbReference type="Pfam" id="PF00168">
    <property type="entry name" value="C2"/>
    <property type="match status" value="1"/>
</dbReference>
<dbReference type="InterPro" id="IPR035892">
    <property type="entry name" value="C2_domain_sf"/>
</dbReference>
<dbReference type="CDD" id="cd00030">
    <property type="entry name" value="C2"/>
    <property type="match status" value="1"/>
</dbReference>
<evidence type="ECO:0000256" key="1">
    <source>
        <dbReference type="SAM" id="MobiDB-lite"/>
    </source>
</evidence>
<dbReference type="Proteomes" id="UP000011083">
    <property type="component" value="Unassembled WGS sequence"/>
</dbReference>
<sequence length="641" mass="72516">MANAWVGSKLHLEEASENRDAYVSERVVEAPDVQQRKVRVRIMRACHLLPANGPEDTSPFCQISDRTHQGSTALRTRTIENCVCPVWNESFELELDEGYCFELALYCRGRWFFDHFLGSKKVVLPNAISDLGGTIVKGEERLVTLILDKTPQGFLEVGITPLNYDYGPTMRGERKELSNMRRVWELHSIAVPAEPSDRKQKNHKRSEIPGRREGAETDTLWASVLERKQSKAREESRPSDVKGDGWLSTSILSSLAALPYLHRRVSAYVLPPPDRASVALSPHPLASAKPKTPSFTYPSASTSTATTSSSSSSSSPSSPASYLQLLPPELIATIGKYVERNTPFNPFDEWREEERARFKEATRKRKKNKAKTTKTRMTVQRNGKQRSRDRHNTGWWREMRVPAAPSGSMRSTRLDMSMSLFDLPSFPLSPKIVRHHDAAEPDTAQVCTASTSAGEDELEPRERVSEITFLCTAAMKRYAFKDKRKPGLSLRQYILDLDDAPLCSGLLRNDKYTLCNLFAALGEDFHKWEFFLIRNLGKHKLGTVVERERDMVIGGYHALGCTFVTTSTSLSASHHHQTFNCVTNFFVAVGGEDGDRSEARVVFNFQYVTCWTKGLVSRALANHHERERRTFYWMLRSVAFT</sequence>
<feature type="compositionally biased region" description="Basic and acidic residues" evidence="1">
    <location>
        <begin position="195"/>
        <end position="215"/>
    </location>
</feature>
<evidence type="ECO:0000259" key="2">
    <source>
        <dbReference type="PROSITE" id="PS50004"/>
    </source>
</evidence>
<feature type="region of interest" description="Disordered" evidence="1">
    <location>
        <begin position="358"/>
        <end position="390"/>
    </location>
</feature>
<evidence type="ECO:0000313" key="4">
    <source>
        <dbReference type="Proteomes" id="UP000011083"/>
    </source>
</evidence>
<dbReference type="VEuPathDB" id="AmoebaDB:ACA1_368230"/>
<feature type="domain" description="C2" evidence="2">
    <location>
        <begin position="19"/>
        <end position="144"/>
    </location>
</feature>
<name>L8GYW6_ACACF</name>
<feature type="compositionally biased region" description="Basic residues" evidence="1">
    <location>
        <begin position="362"/>
        <end position="374"/>
    </location>
</feature>
<evidence type="ECO:0000313" key="3">
    <source>
        <dbReference type="EMBL" id="ELR18122.1"/>
    </source>
</evidence>
<feature type="region of interest" description="Disordered" evidence="1">
    <location>
        <begin position="194"/>
        <end position="219"/>
    </location>
</feature>
<accession>L8GYW6</accession>
<proteinExistence type="predicted"/>
<reference evidence="3 4" key="1">
    <citation type="journal article" date="2013" name="Genome Biol.">
        <title>Genome of Acanthamoeba castellanii highlights extensive lateral gene transfer and early evolution of tyrosine kinase signaling.</title>
        <authorList>
            <person name="Clarke M."/>
            <person name="Lohan A.J."/>
            <person name="Liu B."/>
            <person name="Lagkouvardos I."/>
            <person name="Roy S."/>
            <person name="Zafar N."/>
            <person name="Bertelli C."/>
            <person name="Schilde C."/>
            <person name="Kianianmomeni A."/>
            <person name="Burglin T.R."/>
            <person name="Frech C."/>
            <person name="Turcotte B."/>
            <person name="Kopec K.O."/>
            <person name="Synnott J.M."/>
            <person name="Choo C."/>
            <person name="Paponov I."/>
            <person name="Finkler A."/>
            <person name="Soon Heng Tan C."/>
            <person name="Hutchins A.P."/>
            <person name="Weinmeier T."/>
            <person name="Rattei T."/>
            <person name="Chu J.S."/>
            <person name="Gimenez G."/>
            <person name="Irimia M."/>
            <person name="Rigden D.J."/>
            <person name="Fitzpatrick D.A."/>
            <person name="Lorenzo-Morales J."/>
            <person name="Bateman A."/>
            <person name="Chiu C.H."/>
            <person name="Tang P."/>
            <person name="Hegemann P."/>
            <person name="Fromm H."/>
            <person name="Raoult D."/>
            <person name="Greub G."/>
            <person name="Miranda-Saavedra D."/>
            <person name="Chen N."/>
            <person name="Nash P."/>
            <person name="Ginger M.L."/>
            <person name="Horn M."/>
            <person name="Schaap P."/>
            <person name="Caler L."/>
            <person name="Loftus B."/>
        </authorList>
    </citation>
    <scope>NUCLEOTIDE SEQUENCE [LARGE SCALE GENOMIC DNA]</scope>
    <source>
        <strain evidence="3 4">Neff</strain>
    </source>
</reference>
<dbReference type="RefSeq" id="XP_004340142.1">
    <property type="nucleotide sequence ID" value="XM_004340094.1"/>
</dbReference>
<protein>
    <submittedName>
        <fullName evidence="3">C2 domain containing protein</fullName>
    </submittedName>
</protein>